<feature type="chain" id="PRO_5013138082" evidence="1">
    <location>
        <begin position="21"/>
        <end position="225"/>
    </location>
</feature>
<gene>
    <name evidence="3" type="ORF">STSP2_00966</name>
</gene>
<evidence type="ECO:0000259" key="2">
    <source>
        <dbReference type="Pfam" id="PF07589"/>
    </source>
</evidence>
<evidence type="ECO:0000313" key="3">
    <source>
        <dbReference type="EMBL" id="AQT67816.1"/>
    </source>
</evidence>
<dbReference type="AlphaFoldDB" id="A0A1U9NJX9"/>
<reference evidence="4" key="1">
    <citation type="submission" date="2017-02" db="EMBL/GenBank/DDBJ databases">
        <title>Comparative genomics and description of representatives of a novel lineage of planctomycetes thriving in anoxic sediments.</title>
        <authorList>
            <person name="Spring S."/>
            <person name="Bunk B."/>
            <person name="Sproer C."/>
        </authorList>
    </citation>
    <scope>NUCLEOTIDE SEQUENCE [LARGE SCALE GENOMIC DNA]</scope>
    <source>
        <strain evidence="4">ST-NAGAB-D1</strain>
    </source>
</reference>
<protein>
    <submittedName>
        <fullName evidence="3">PEP-CTERM protein-sorting domain-containing protein</fullName>
    </submittedName>
</protein>
<dbReference type="RefSeq" id="WP_146664003.1">
    <property type="nucleotide sequence ID" value="NZ_CP019791.1"/>
</dbReference>
<dbReference type="NCBIfam" id="TIGR02595">
    <property type="entry name" value="PEP_CTERM"/>
    <property type="match status" value="1"/>
</dbReference>
<dbReference type="InterPro" id="IPR013424">
    <property type="entry name" value="Ice-binding_C"/>
</dbReference>
<dbReference type="STRING" id="1936003.STSP2_00966"/>
<organism evidence="3 4">
    <name type="scientific">Anaerohalosphaera lusitana</name>
    <dbReference type="NCBI Taxonomy" id="1936003"/>
    <lineage>
        <taxon>Bacteria</taxon>
        <taxon>Pseudomonadati</taxon>
        <taxon>Planctomycetota</taxon>
        <taxon>Phycisphaerae</taxon>
        <taxon>Sedimentisphaerales</taxon>
        <taxon>Anaerohalosphaeraceae</taxon>
        <taxon>Anaerohalosphaera</taxon>
    </lineage>
</organism>
<feature type="domain" description="Ice-binding protein C-terminal" evidence="2">
    <location>
        <begin position="203"/>
        <end position="224"/>
    </location>
</feature>
<dbReference type="EMBL" id="CP019791">
    <property type="protein sequence ID" value="AQT67816.1"/>
    <property type="molecule type" value="Genomic_DNA"/>
</dbReference>
<evidence type="ECO:0000256" key="1">
    <source>
        <dbReference type="SAM" id="SignalP"/>
    </source>
</evidence>
<evidence type="ECO:0000313" key="4">
    <source>
        <dbReference type="Proteomes" id="UP000189674"/>
    </source>
</evidence>
<dbReference type="Pfam" id="PF07589">
    <property type="entry name" value="PEP-CTERM"/>
    <property type="match status" value="1"/>
</dbReference>
<name>A0A1U9NJX9_9BACT</name>
<keyword evidence="1" id="KW-0732">Signal</keyword>
<dbReference type="NCBIfam" id="NF033208">
    <property type="entry name" value="choice_anch_E"/>
    <property type="match status" value="1"/>
</dbReference>
<feature type="signal peptide" evidence="1">
    <location>
        <begin position="1"/>
        <end position="20"/>
    </location>
</feature>
<keyword evidence="4" id="KW-1185">Reference proteome</keyword>
<dbReference type="Proteomes" id="UP000189674">
    <property type="component" value="Chromosome"/>
</dbReference>
<sequence precursor="true">MRKTLLAVLGICVLAGAANADFVTYTDSFDGYFNVDETLSVAQFDTSLGTLDSVQITATVGANGTINFENNTDNPVYRTISTYFTMGEETYTTNGDLGISLDGSSLADVAWEVLEDYQMDLTAYDGITDFAGTSGFSQEYMDESDSQTVAFGAGDDLSMFIGGGTVDFSLVGNANSALSMPGNGVSNVSTESSGCVTVVYGYTVPEPATVALLGLGGLALLRRKK</sequence>
<accession>A0A1U9NJX9</accession>
<proteinExistence type="predicted"/>
<dbReference type="KEGG" id="alus:STSP2_00966"/>
<dbReference type="OrthoDB" id="484171at2"/>